<reference evidence="1" key="2">
    <citation type="submission" date="2020-11" db="EMBL/GenBank/DDBJ databases">
        <authorList>
            <consortium name="DOE Joint Genome Institute"/>
            <person name="Kuo A."/>
            <person name="Miyauchi S."/>
            <person name="Kiss E."/>
            <person name="Drula E."/>
            <person name="Kohler A."/>
            <person name="Sanchez-Garcia M."/>
            <person name="Andreopoulos B."/>
            <person name="Barry K.W."/>
            <person name="Bonito G."/>
            <person name="Buee M."/>
            <person name="Carver A."/>
            <person name="Chen C."/>
            <person name="Cichocki N."/>
            <person name="Clum A."/>
            <person name="Culley D."/>
            <person name="Crous P.W."/>
            <person name="Fauchery L."/>
            <person name="Girlanda M."/>
            <person name="Hayes R."/>
            <person name="Keri Z."/>
            <person name="Labutti K."/>
            <person name="Lipzen A."/>
            <person name="Lombard V."/>
            <person name="Magnuson J."/>
            <person name="Maillard F."/>
            <person name="Morin E."/>
            <person name="Murat C."/>
            <person name="Nolan M."/>
            <person name="Ohm R."/>
            <person name="Pangilinan J."/>
            <person name="Pereira M."/>
            <person name="Perotto S."/>
            <person name="Peter M."/>
            <person name="Riley R."/>
            <person name="Sitrit Y."/>
            <person name="Stielow B."/>
            <person name="Szollosi G."/>
            <person name="Zifcakova L."/>
            <person name="Stursova M."/>
            <person name="Spatafora J.W."/>
            <person name="Tedersoo L."/>
            <person name="Vaario L.-M."/>
            <person name="Yamada A."/>
            <person name="Yan M."/>
            <person name="Wang P."/>
            <person name="Xu J."/>
            <person name="Bruns T."/>
            <person name="Baldrian P."/>
            <person name="Vilgalys R."/>
            <person name="Henrissat B."/>
            <person name="Grigoriev I.V."/>
            <person name="Hibbett D."/>
            <person name="Nagy L.G."/>
            <person name="Martin F.M."/>
        </authorList>
    </citation>
    <scope>NUCLEOTIDE SEQUENCE</scope>
    <source>
        <strain evidence="1">UH-Tt-Lm1</strain>
    </source>
</reference>
<protein>
    <submittedName>
        <fullName evidence="1">Uncharacterized protein</fullName>
    </submittedName>
</protein>
<reference evidence="1" key="1">
    <citation type="journal article" date="2020" name="Nat. Commun.">
        <title>Large-scale genome sequencing of mycorrhizal fungi provides insights into the early evolution of symbiotic traits.</title>
        <authorList>
            <person name="Miyauchi S."/>
            <person name="Kiss E."/>
            <person name="Kuo A."/>
            <person name="Drula E."/>
            <person name="Kohler A."/>
            <person name="Sanchez-Garcia M."/>
            <person name="Morin E."/>
            <person name="Andreopoulos B."/>
            <person name="Barry K.W."/>
            <person name="Bonito G."/>
            <person name="Buee M."/>
            <person name="Carver A."/>
            <person name="Chen C."/>
            <person name="Cichocki N."/>
            <person name="Clum A."/>
            <person name="Culley D."/>
            <person name="Crous P.W."/>
            <person name="Fauchery L."/>
            <person name="Girlanda M."/>
            <person name="Hayes R.D."/>
            <person name="Keri Z."/>
            <person name="LaButti K."/>
            <person name="Lipzen A."/>
            <person name="Lombard V."/>
            <person name="Magnuson J."/>
            <person name="Maillard F."/>
            <person name="Murat C."/>
            <person name="Nolan M."/>
            <person name="Ohm R.A."/>
            <person name="Pangilinan J."/>
            <person name="Pereira M.F."/>
            <person name="Perotto S."/>
            <person name="Peter M."/>
            <person name="Pfister S."/>
            <person name="Riley R."/>
            <person name="Sitrit Y."/>
            <person name="Stielow J.B."/>
            <person name="Szollosi G."/>
            <person name="Zifcakova L."/>
            <person name="Stursova M."/>
            <person name="Spatafora J.W."/>
            <person name="Tedersoo L."/>
            <person name="Vaario L.M."/>
            <person name="Yamada A."/>
            <person name="Yan M."/>
            <person name="Wang P."/>
            <person name="Xu J."/>
            <person name="Bruns T."/>
            <person name="Baldrian P."/>
            <person name="Vilgalys R."/>
            <person name="Dunand C."/>
            <person name="Henrissat B."/>
            <person name="Grigoriev I.V."/>
            <person name="Hibbett D."/>
            <person name="Nagy L.G."/>
            <person name="Martin F.M."/>
        </authorList>
    </citation>
    <scope>NUCLEOTIDE SEQUENCE</scope>
    <source>
        <strain evidence="1">UH-Tt-Lm1</strain>
    </source>
</reference>
<gene>
    <name evidence="1" type="ORF">BJ322DRAFT_345539</name>
</gene>
<keyword evidence="2" id="KW-1185">Reference proteome</keyword>
<comment type="caution">
    <text evidence="1">The sequence shown here is derived from an EMBL/GenBank/DDBJ whole genome shotgun (WGS) entry which is preliminary data.</text>
</comment>
<dbReference type="Proteomes" id="UP000736335">
    <property type="component" value="Unassembled WGS sequence"/>
</dbReference>
<dbReference type="InterPro" id="IPR036318">
    <property type="entry name" value="FAD-bd_PCMH-like_sf"/>
</dbReference>
<evidence type="ECO:0000313" key="1">
    <source>
        <dbReference type="EMBL" id="KAF9779845.1"/>
    </source>
</evidence>
<dbReference type="OrthoDB" id="2151789at2759"/>
<accession>A0A9P6H733</accession>
<dbReference type="EMBL" id="WIUZ02000018">
    <property type="protein sequence ID" value="KAF9779845.1"/>
    <property type="molecule type" value="Genomic_DNA"/>
</dbReference>
<dbReference type="AlphaFoldDB" id="A0A9P6H733"/>
<dbReference type="GO" id="GO:0050660">
    <property type="term" value="F:flavin adenine dinucleotide binding"/>
    <property type="evidence" value="ECO:0007669"/>
    <property type="project" value="InterPro"/>
</dbReference>
<name>A0A9P6H733_9AGAM</name>
<proteinExistence type="predicted"/>
<sequence length="79" mass="8030">MDPGLSPTTSIHIRFSEVDHGAQNHVAIVGAGLISDDVYAVHDPLGVGVADGHVTEVGVGGSLLGGGRLTVTDALIRNF</sequence>
<dbReference type="Gene3D" id="3.30.465.10">
    <property type="match status" value="1"/>
</dbReference>
<organism evidence="1 2">
    <name type="scientific">Thelephora terrestris</name>
    <dbReference type="NCBI Taxonomy" id="56493"/>
    <lineage>
        <taxon>Eukaryota</taxon>
        <taxon>Fungi</taxon>
        <taxon>Dikarya</taxon>
        <taxon>Basidiomycota</taxon>
        <taxon>Agaricomycotina</taxon>
        <taxon>Agaricomycetes</taxon>
        <taxon>Thelephorales</taxon>
        <taxon>Thelephoraceae</taxon>
        <taxon>Thelephora</taxon>
    </lineage>
</organism>
<dbReference type="SUPFAM" id="SSF56176">
    <property type="entry name" value="FAD-binding/transporter-associated domain-like"/>
    <property type="match status" value="1"/>
</dbReference>
<dbReference type="InterPro" id="IPR016169">
    <property type="entry name" value="FAD-bd_PCMH_sub2"/>
</dbReference>
<evidence type="ECO:0000313" key="2">
    <source>
        <dbReference type="Proteomes" id="UP000736335"/>
    </source>
</evidence>